<comment type="caution">
    <text evidence="1">The sequence shown here is derived from an EMBL/GenBank/DDBJ whole genome shotgun (WGS) entry which is preliminary data.</text>
</comment>
<name>A0A0J5P6G8_9PAST</name>
<gene>
    <name evidence="1" type="ORF">RO21_03795</name>
</gene>
<sequence>MLNIGGLFKGNNDIYLPIVDGFVFPSNNQAKSGWHLICEEGKSFITVRAFITLKVILSAILVDWGILTM</sequence>
<dbReference type="EMBL" id="JWIZ01000022">
    <property type="protein sequence ID" value="KMK51841.1"/>
    <property type="molecule type" value="Genomic_DNA"/>
</dbReference>
<dbReference type="Proteomes" id="UP000036270">
    <property type="component" value="Unassembled WGS sequence"/>
</dbReference>
<keyword evidence="2" id="KW-1185">Reference proteome</keyword>
<evidence type="ECO:0000313" key="2">
    <source>
        <dbReference type="Proteomes" id="UP000036270"/>
    </source>
</evidence>
<dbReference type="PATRIC" id="fig|67855.3.peg.616"/>
<protein>
    <submittedName>
        <fullName evidence="1">Uncharacterized protein</fullName>
    </submittedName>
</protein>
<proteinExistence type="predicted"/>
<organism evidence="1 2">
    <name type="scientific">Muribacter muris</name>
    <dbReference type="NCBI Taxonomy" id="67855"/>
    <lineage>
        <taxon>Bacteria</taxon>
        <taxon>Pseudomonadati</taxon>
        <taxon>Pseudomonadota</taxon>
        <taxon>Gammaproteobacteria</taxon>
        <taxon>Pasteurellales</taxon>
        <taxon>Pasteurellaceae</taxon>
        <taxon>Muribacter</taxon>
    </lineage>
</organism>
<evidence type="ECO:0000313" key="1">
    <source>
        <dbReference type="EMBL" id="KMK51841.1"/>
    </source>
</evidence>
<accession>A0A0J5P6G8</accession>
<reference evidence="1 2" key="1">
    <citation type="submission" date="2014-12" db="EMBL/GenBank/DDBJ databases">
        <title>Reclassification of Actinobacillus muris as Muribacter muris.</title>
        <authorList>
            <person name="Christensen H."/>
            <person name="Nicklas W."/>
            <person name="Bisgaard M."/>
        </authorList>
    </citation>
    <scope>NUCLEOTIDE SEQUENCE [LARGE SCALE GENOMIC DNA]</scope>
    <source>
        <strain evidence="1 2">Ackerman80-443D</strain>
    </source>
</reference>
<dbReference type="AlphaFoldDB" id="A0A0J5P6G8"/>